<gene>
    <name evidence="1" type="ORF">T552_02372</name>
</gene>
<reference evidence="2" key="1">
    <citation type="journal article" date="2016" name="Nat. Commun.">
        <title>Genome analysis of three Pneumocystis species reveals adaptation mechanisms to life exclusively in mammalian hosts.</title>
        <authorList>
            <person name="Ma L."/>
            <person name="Chen Z."/>
            <person name="Huang D.W."/>
            <person name="Kutty G."/>
            <person name="Ishihara M."/>
            <person name="Wang H."/>
            <person name="Abouelleil A."/>
            <person name="Bishop L."/>
            <person name="Davey E."/>
            <person name="Deng R."/>
            <person name="Deng X."/>
            <person name="Fan L."/>
            <person name="Fantoni G."/>
            <person name="Fitzgerald M."/>
            <person name="Gogineni E."/>
            <person name="Goldberg J.M."/>
            <person name="Handley G."/>
            <person name="Hu X."/>
            <person name="Huber C."/>
            <person name="Jiao X."/>
            <person name="Jones K."/>
            <person name="Levin J.Z."/>
            <person name="Liu Y."/>
            <person name="Macdonald P."/>
            <person name="Melnikov A."/>
            <person name="Raley C."/>
            <person name="Sassi M."/>
            <person name="Sherman B.T."/>
            <person name="Song X."/>
            <person name="Sykes S."/>
            <person name="Tran B."/>
            <person name="Walsh L."/>
            <person name="Xia Y."/>
            <person name="Yang J."/>
            <person name="Young S."/>
            <person name="Zeng Q."/>
            <person name="Zheng X."/>
            <person name="Stephens R."/>
            <person name="Nusbaum C."/>
            <person name="Birren B.W."/>
            <person name="Azadi P."/>
            <person name="Lempicki R.A."/>
            <person name="Cuomo C.A."/>
            <person name="Kovacs J.A."/>
        </authorList>
    </citation>
    <scope>NUCLEOTIDE SEQUENCE [LARGE SCALE GENOMIC DNA]</scope>
    <source>
        <strain evidence="2">B80</strain>
    </source>
</reference>
<name>A0A0W4ZG96_PNEC8</name>
<dbReference type="Pfam" id="PF06677">
    <property type="entry name" value="Auto_anti-p27"/>
    <property type="match status" value="1"/>
</dbReference>
<dbReference type="RefSeq" id="XP_018225435.1">
    <property type="nucleotide sequence ID" value="XM_018370917.1"/>
</dbReference>
<dbReference type="PANTHER" id="PTHR16537:SF1">
    <property type="entry name" value="PROTEIN ZNRD2"/>
    <property type="match status" value="1"/>
</dbReference>
<dbReference type="Proteomes" id="UP000054454">
    <property type="component" value="Unassembled WGS sequence"/>
</dbReference>
<dbReference type="GeneID" id="28937120"/>
<evidence type="ECO:0000313" key="1">
    <source>
        <dbReference type="EMBL" id="KTW27393.1"/>
    </source>
</evidence>
<evidence type="ECO:0000313" key="2">
    <source>
        <dbReference type="Proteomes" id="UP000054454"/>
    </source>
</evidence>
<dbReference type="OrthoDB" id="5399812at2759"/>
<protein>
    <submittedName>
        <fullName evidence="1">Uncharacterized protein</fullName>
    </submittedName>
</protein>
<proteinExistence type="predicted"/>
<dbReference type="InterPro" id="IPR009563">
    <property type="entry name" value="SSSCA1"/>
</dbReference>
<dbReference type="AlphaFoldDB" id="A0A0W4ZG96"/>
<keyword evidence="2" id="KW-1185">Reference proteome</keyword>
<accession>A0A0W4ZG96</accession>
<dbReference type="PANTHER" id="PTHR16537">
    <property type="entry name" value="SJOEGREN SYNDROME/SCLERODERMA AUTOANTIGEN 1"/>
    <property type="match status" value="1"/>
</dbReference>
<organism evidence="1 2">
    <name type="scientific">Pneumocystis carinii (strain B80)</name>
    <name type="common">Rat pneumocystis pneumonia agent</name>
    <name type="synonym">Pneumocystis carinii f. sp. carinii</name>
    <dbReference type="NCBI Taxonomy" id="1408658"/>
    <lineage>
        <taxon>Eukaryota</taxon>
        <taxon>Fungi</taxon>
        <taxon>Dikarya</taxon>
        <taxon>Ascomycota</taxon>
        <taxon>Taphrinomycotina</taxon>
        <taxon>Pneumocystomycetes</taxon>
        <taxon>Pneumocystaceae</taxon>
        <taxon>Pneumocystis</taxon>
    </lineage>
</organism>
<comment type="caution">
    <text evidence="1">The sequence shown here is derived from an EMBL/GenBank/DDBJ whole genome shotgun (WGS) entry which is preliminary data.</text>
</comment>
<dbReference type="InterPro" id="IPR051888">
    <property type="entry name" value="UPF0148_domain"/>
</dbReference>
<dbReference type="EMBL" id="LFVZ01000010">
    <property type="protein sequence ID" value="KTW27393.1"/>
    <property type="molecule type" value="Genomic_DNA"/>
</dbReference>
<dbReference type="VEuPathDB" id="FungiDB:T552_02372"/>
<sequence>MNFDNFNERPRIRKSYTDDVSKLLSSKLLMGWALLDDYCNNHFVPLMRSPHNKFLKECVLCVEEQEHYNNMQLNREIMTTDERFEKKENNNNEKDDISSFPCNNYSTRLPEWLQILDHASNNIFSSLKKSSLAINSANVELELHLISKIKLCVETLESLERCKIYLKKKI</sequence>